<feature type="transmembrane region" description="Helical" evidence="1">
    <location>
        <begin position="169"/>
        <end position="188"/>
    </location>
</feature>
<evidence type="ECO:0000313" key="2">
    <source>
        <dbReference type="EMBL" id="KXF81812.1"/>
    </source>
</evidence>
<organism evidence="2 3">
    <name type="scientific">Enterovibrio coralii</name>
    <dbReference type="NCBI Taxonomy" id="294935"/>
    <lineage>
        <taxon>Bacteria</taxon>
        <taxon>Pseudomonadati</taxon>
        <taxon>Pseudomonadota</taxon>
        <taxon>Gammaproteobacteria</taxon>
        <taxon>Vibrionales</taxon>
        <taxon>Vibrionaceae</taxon>
        <taxon>Enterovibrio</taxon>
    </lineage>
</organism>
<sequence>MIDVFSSVVLSGVLGAQLVLTLVLLKGDICPGQRGRLHKVFWFLVAGWGVITPIYPFAALPFISLGIFSLRSKTGKTKLSGPIPVLHLSNAFGVLALVVAMAQSGLALSLLMVLQVVLVGAATAHVLLIRARSRLQAFHRILPVAGLVSAMLMAAVLAVFGSANVTGAVIQYIVGCMGLVLVGTLIWASHLFRQAAPSLLQVMAAFACIFGASSVAIASMTAI</sequence>
<dbReference type="EMBL" id="LNTY01000034">
    <property type="protein sequence ID" value="KXF81812.1"/>
    <property type="molecule type" value="Genomic_DNA"/>
</dbReference>
<feature type="transmembrane region" description="Helical" evidence="1">
    <location>
        <begin position="41"/>
        <end position="70"/>
    </location>
</feature>
<keyword evidence="3" id="KW-1185">Reference proteome</keyword>
<evidence type="ECO:0000313" key="3">
    <source>
        <dbReference type="Proteomes" id="UP000070529"/>
    </source>
</evidence>
<dbReference type="RefSeq" id="WP_067417617.1">
    <property type="nucleotide sequence ID" value="NZ_LNTY01000034.1"/>
</dbReference>
<feature type="transmembrane region" description="Helical" evidence="1">
    <location>
        <begin position="200"/>
        <end position="222"/>
    </location>
</feature>
<dbReference type="OrthoDB" id="5915482at2"/>
<feature type="transmembrane region" description="Helical" evidence="1">
    <location>
        <begin position="82"/>
        <end position="102"/>
    </location>
</feature>
<dbReference type="Proteomes" id="UP000070529">
    <property type="component" value="Unassembled WGS sequence"/>
</dbReference>
<dbReference type="AlphaFoldDB" id="A0A135I8M9"/>
<keyword evidence="1" id="KW-0812">Transmembrane</keyword>
<evidence type="ECO:0000256" key="1">
    <source>
        <dbReference type="SAM" id="Phobius"/>
    </source>
</evidence>
<feature type="transmembrane region" description="Helical" evidence="1">
    <location>
        <begin position="108"/>
        <end position="129"/>
    </location>
</feature>
<gene>
    <name evidence="2" type="ORF">ATN88_03615</name>
</gene>
<keyword evidence="1" id="KW-1133">Transmembrane helix</keyword>
<reference evidence="2 3" key="1">
    <citation type="submission" date="2015-11" db="EMBL/GenBank/DDBJ databases">
        <title>Genomic Taxonomy of the Vibrionaceae.</title>
        <authorList>
            <person name="Gomez-Gil B."/>
            <person name="Enciso-Ibarra J."/>
        </authorList>
    </citation>
    <scope>NUCLEOTIDE SEQUENCE [LARGE SCALE GENOMIC DNA]</scope>
    <source>
        <strain evidence="2 3">CAIM 912</strain>
    </source>
</reference>
<comment type="caution">
    <text evidence="2">The sequence shown here is derived from an EMBL/GenBank/DDBJ whole genome shotgun (WGS) entry which is preliminary data.</text>
</comment>
<feature type="transmembrane region" description="Helical" evidence="1">
    <location>
        <begin position="141"/>
        <end position="163"/>
    </location>
</feature>
<proteinExistence type="predicted"/>
<name>A0A135I8M9_9GAMM</name>
<keyword evidence="1" id="KW-0472">Membrane</keyword>
<accession>A0A135I8M9</accession>
<protein>
    <submittedName>
        <fullName evidence="2">Uncharacterized protein</fullName>
    </submittedName>
</protein>